<organism evidence="2 3">
    <name type="scientific">Actomonas aquatica</name>
    <dbReference type="NCBI Taxonomy" id="2866162"/>
    <lineage>
        <taxon>Bacteria</taxon>
        <taxon>Pseudomonadati</taxon>
        <taxon>Verrucomicrobiota</taxon>
        <taxon>Opitutia</taxon>
        <taxon>Opitutales</taxon>
        <taxon>Opitutaceae</taxon>
        <taxon>Actomonas</taxon>
    </lineage>
</organism>
<dbReference type="PROSITE" id="PS50125">
    <property type="entry name" value="GUANYLATE_CYCLASE_2"/>
    <property type="match status" value="1"/>
</dbReference>
<evidence type="ECO:0000259" key="1">
    <source>
        <dbReference type="PROSITE" id="PS50125"/>
    </source>
</evidence>
<evidence type="ECO:0000313" key="3">
    <source>
        <dbReference type="Proteomes" id="UP000738431"/>
    </source>
</evidence>
<dbReference type="CDD" id="cd07302">
    <property type="entry name" value="CHD"/>
    <property type="match status" value="1"/>
</dbReference>
<dbReference type="PANTHER" id="PTHR43081">
    <property type="entry name" value="ADENYLATE CYCLASE, TERMINAL-DIFFERENTIATION SPECIFIC-RELATED"/>
    <property type="match status" value="1"/>
</dbReference>
<dbReference type="EC" id="4.6.1.-" evidence="2"/>
<gene>
    <name evidence="2" type="ORF">K1X11_001455</name>
</gene>
<name>A0ABZ1C985_9BACT</name>
<evidence type="ECO:0000313" key="2">
    <source>
        <dbReference type="EMBL" id="WRQ88053.1"/>
    </source>
</evidence>
<dbReference type="Pfam" id="PF00211">
    <property type="entry name" value="Guanylate_cyc"/>
    <property type="match status" value="1"/>
</dbReference>
<dbReference type="Proteomes" id="UP000738431">
    <property type="component" value="Chromosome"/>
</dbReference>
<dbReference type="GO" id="GO:0016829">
    <property type="term" value="F:lyase activity"/>
    <property type="evidence" value="ECO:0007669"/>
    <property type="project" value="UniProtKB-KW"/>
</dbReference>
<accession>A0ABZ1C985</accession>
<dbReference type="InterPro" id="IPR050697">
    <property type="entry name" value="Adenylyl/Guanylyl_Cyclase_3/4"/>
</dbReference>
<keyword evidence="2" id="KW-0456">Lyase</keyword>
<feature type="domain" description="Guanylate cyclase" evidence="1">
    <location>
        <begin position="37"/>
        <end position="179"/>
    </location>
</feature>
<proteinExistence type="predicted"/>
<dbReference type="EMBL" id="CP139781">
    <property type="protein sequence ID" value="WRQ88053.1"/>
    <property type="molecule type" value="Genomic_DNA"/>
</dbReference>
<dbReference type="Gene3D" id="3.30.70.1230">
    <property type="entry name" value="Nucleotide cyclase"/>
    <property type="match status" value="1"/>
</dbReference>
<dbReference type="SUPFAM" id="SSF55073">
    <property type="entry name" value="Nucleotide cyclase"/>
    <property type="match status" value="1"/>
</dbReference>
<keyword evidence="3" id="KW-1185">Reference proteome</keyword>
<reference evidence="2 3" key="1">
    <citation type="submission" date="2021-08" db="EMBL/GenBank/DDBJ databases">
        <authorList>
            <person name="Zhang D."/>
            <person name="Zhang A."/>
            <person name="Wang L."/>
        </authorList>
    </citation>
    <scope>NUCLEOTIDE SEQUENCE [LARGE SCALE GENOMIC DNA]</scope>
    <source>
        <strain evidence="2 3">WL0086</strain>
    </source>
</reference>
<dbReference type="InterPro" id="IPR001054">
    <property type="entry name" value="A/G_cyclase"/>
</dbReference>
<protein>
    <submittedName>
        <fullName evidence="2">Adenylate/guanylate cyclase domain-containing protein</fullName>
        <ecNumber evidence="2">4.6.1.-</ecNumber>
    </submittedName>
</protein>
<dbReference type="RefSeq" id="WP_221028912.1">
    <property type="nucleotide sequence ID" value="NZ_CP139781.1"/>
</dbReference>
<dbReference type="InterPro" id="IPR029787">
    <property type="entry name" value="Nucleotide_cyclase"/>
</dbReference>
<sequence length="240" mass="26265">MSFATQGAERLENVSGGRVAPALDDLTIGTGREVKAAISFFDIRGFTKRTSVSDSDGLKRTLFMLNLVIPTMMQIVYDHGGYIEKNTGDGIMAVFGVGKEFNESSNFALDAAVVSFYALKNWVNPILQHAGIPDVEARIGIDAGTLLLSRIGMASGSAAHQRNFLTAIGPAANIASKLQGKAGTNEIWVSALIKSNAHDWRQAFFKRKDEGDTEWTWVHKGTNNRYTYWHYNATRSAPDC</sequence>
<dbReference type="PANTHER" id="PTHR43081:SF1">
    <property type="entry name" value="ADENYLATE CYCLASE, TERMINAL-DIFFERENTIATION SPECIFIC"/>
    <property type="match status" value="1"/>
</dbReference>
<reference evidence="2 3" key="2">
    <citation type="submission" date="2023-12" db="EMBL/GenBank/DDBJ databases">
        <title>Description of an unclassified Opitutus bacterium of Verrucomicrobiota.</title>
        <authorList>
            <person name="Zhang D.-F."/>
        </authorList>
    </citation>
    <scope>NUCLEOTIDE SEQUENCE [LARGE SCALE GENOMIC DNA]</scope>
    <source>
        <strain evidence="2 3">WL0086</strain>
    </source>
</reference>